<dbReference type="EMBL" id="AZBU02000001">
    <property type="protein sequence ID" value="TMS34370.1"/>
    <property type="molecule type" value="Genomic_DNA"/>
</dbReference>
<protein>
    <recommendedName>
        <fullName evidence="2">Globin domain-containing protein</fullName>
    </recommendedName>
</protein>
<keyword evidence="1" id="KW-0408">Iron</keyword>
<name>A0A4U8UMP6_STECR</name>
<gene>
    <name evidence="3" type="ORF">L596_001980</name>
</gene>
<keyword evidence="1" id="KW-0479">Metal-binding</keyword>
<dbReference type="InterPro" id="IPR012292">
    <property type="entry name" value="Globin/Proto"/>
</dbReference>
<dbReference type="Pfam" id="PF00042">
    <property type="entry name" value="Globin"/>
    <property type="match status" value="1"/>
</dbReference>
<dbReference type="SUPFAM" id="SSF46458">
    <property type="entry name" value="Globin-like"/>
    <property type="match status" value="1"/>
</dbReference>
<keyword evidence="1" id="KW-0349">Heme</keyword>
<evidence type="ECO:0000259" key="2">
    <source>
        <dbReference type="Pfam" id="PF00042"/>
    </source>
</evidence>
<organism evidence="3 4">
    <name type="scientific">Steinernema carpocapsae</name>
    <name type="common">Entomopathogenic nematode</name>
    <dbReference type="NCBI Taxonomy" id="34508"/>
    <lineage>
        <taxon>Eukaryota</taxon>
        <taxon>Metazoa</taxon>
        <taxon>Ecdysozoa</taxon>
        <taxon>Nematoda</taxon>
        <taxon>Chromadorea</taxon>
        <taxon>Rhabditida</taxon>
        <taxon>Tylenchina</taxon>
        <taxon>Panagrolaimomorpha</taxon>
        <taxon>Strongyloidoidea</taxon>
        <taxon>Steinernematidae</taxon>
        <taxon>Steinernema</taxon>
    </lineage>
</organism>
<evidence type="ECO:0000313" key="4">
    <source>
        <dbReference type="Proteomes" id="UP000298663"/>
    </source>
</evidence>
<keyword evidence="1" id="KW-0561">Oxygen transport</keyword>
<comment type="caution">
    <text evidence="3">The sequence shown here is derived from an EMBL/GenBank/DDBJ whole genome shotgun (WGS) entry which is preliminary data.</text>
</comment>
<sequence>MWPQFRAIQDSALVSSDQLRRHVQIYMKGLHNVIGAMDDEAELTRILRRIADAHARHGVHQFHVHVSLVVVNQRDTVAHILRFRTCCPNLWQYCIRVFIRDRLK</sequence>
<dbReference type="InterPro" id="IPR000971">
    <property type="entry name" value="Globin"/>
</dbReference>
<accession>A0A4U8UMP6</accession>
<dbReference type="InterPro" id="IPR009050">
    <property type="entry name" value="Globin-like_sf"/>
</dbReference>
<evidence type="ECO:0000313" key="3">
    <source>
        <dbReference type="EMBL" id="TMS34370.1"/>
    </source>
</evidence>
<dbReference type="Proteomes" id="UP000298663">
    <property type="component" value="Unassembled WGS sequence"/>
</dbReference>
<dbReference type="GO" id="GO:0019825">
    <property type="term" value="F:oxygen binding"/>
    <property type="evidence" value="ECO:0007669"/>
    <property type="project" value="InterPro"/>
</dbReference>
<dbReference type="GO" id="GO:0020037">
    <property type="term" value="F:heme binding"/>
    <property type="evidence" value="ECO:0007669"/>
    <property type="project" value="InterPro"/>
</dbReference>
<comment type="similarity">
    <text evidence="1">Belongs to the globin family.</text>
</comment>
<keyword evidence="1" id="KW-0813">Transport</keyword>
<feature type="domain" description="Globin" evidence="2">
    <location>
        <begin position="4"/>
        <end position="61"/>
    </location>
</feature>
<keyword evidence="4" id="KW-1185">Reference proteome</keyword>
<reference evidence="3 4" key="1">
    <citation type="journal article" date="2015" name="Genome Biol.">
        <title>Comparative genomics of Steinernema reveals deeply conserved gene regulatory networks.</title>
        <authorList>
            <person name="Dillman A.R."/>
            <person name="Macchietto M."/>
            <person name="Porter C.F."/>
            <person name="Rogers A."/>
            <person name="Williams B."/>
            <person name="Antoshechkin I."/>
            <person name="Lee M.M."/>
            <person name="Goodwin Z."/>
            <person name="Lu X."/>
            <person name="Lewis E.E."/>
            <person name="Goodrich-Blair H."/>
            <person name="Stock S.P."/>
            <person name="Adams B.J."/>
            <person name="Sternberg P.W."/>
            <person name="Mortazavi A."/>
        </authorList>
    </citation>
    <scope>NUCLEOTIDE SEQUENCE [LARGE SCALE GENOMIC DNA]</scope>
    <source>
        <strain evidence="3 4">ALL</strain>
    </source>
</reference>
<dbReference type="CDD" id="cd01040">
    <property type="entry name" value="Mb-like"/>
    <property type="match status" value="1"/>
</dbReference>
<reference evidence="3 4" key="2">
    <citation type="journal article" date="2019" name="G3 (Bethesda)">
        <title>Hybrid Assembly of the Genome of the Entomopathogenic Nematode Steinernema carpocapsae Identifies the X-Chromosome.</title>
        <authorList>
            <person name="Serra L."/>
            <person name="Macchietto M."/>
            <person name="Macias-Munoz A."/>
            <person name="McGill C.J."/>
            <person name="Rodriguez I.M."/>
            <person name="Rodriguez B."/>
            <person name="Murad R."/>
            <person name="Mortazavi A."/>
        </authorList>
    </citation>
    <scope>NUCLEOTIDE SEQUENCE [LARGE SCALE GENOMIC DNA]</scope>
    <source>
        <strain evidence="3 4">ALL</strain>
    </source>
</reference>
<dbReference type="AlphaFoldDB" id="A0A4U8UMP6"/>
<dbReference type="Gene3D" id="1.10.490.10">
    <property type="entry name" value="Globins"/>
    <property type="match status" value="1"/>
</dbReference>
<proteinExistence type="inferred from homology"/>
<evidence type="ECO:0000256" key="1">
    <source>
        <dbReference type="RuleBase" id="RU000356"/>
    </source>
</evidence>
<dbReference type="GO" id="GO:0005344">
    <property type="term" value="F:oxygen carrier activity"/>
    <property type="evidence" value="ECO:0007669"/>
    <property type="project" value="UniProtKB-KW"/>
</dbReference>
<dbReference type="OrthoDB" id="436496at2759"/>
<dbReference type="InterPro" id="IPR044399">
    <property type="entry name" value="Mb-like_M"/>
</dbReference>